<feature type="compositionally biased region" description="Low complexity" evidence="2">
    <location>
        <begin position="2983"/>
        <end position="2992"/>
    </location>
</feature>
<sequence length="4020" mass="426972">RLLLLLCAKNLGEVTLADWQAVGDGVAVPRLQLRVAVRADKAIHVVNFVVGSQHELSGGNGRRAAEAGALAAEHPEESMRLQRVCQQRSTACSRNCSVIWQPQPAHQATPADIDITAAVWSGICHAATTGSVEATAEFVQLCGGSSAILGLHSGSCCVRQSVVRNSRWQHCLQCQLPRSQRVGLQHNNNDEAALAAGSCSTSLELHGLPGSQSALHRCAAPSLGGGCSLLAACRSRLIHQRRLHLASELLILHDLLLGRNYAPLPAQQVVVLVVLQQAEFGFPMPVEKGVQRVLKMSSESHLAFPAHYQSTTAVLQQLGVALLVCLALLPSEGLLHYQQNPGPLLLDRWDSVEIAIYVFVSIGMFKTPPSKTDLIRTEDDAQPMVEHSLELGLGHEGVGVEHLEAANLAHVGLQPTRCGLSLVLRVLGRTVGPDVNVHLGAVVAGSQHAGIIGQVEGTQPQWVHVDLAVEHLDGTSQVGDRHQHVLDDLMSFVHLLYRLALGELHQGHLGRHGPAKQVAENRVVSKRYNVLHLPEDAARMPVIVVPCGDELNSATGLEEPLDVLEEPGLPVVPDAVDAIRVSLMCWKRPCACDEVSTPVPMTKPPTVRSSSSGTMGIVQPRGSSVAVSWPMDTIGSQRTVLEFGFTSKMSIRLTLREAHHEDDVDGAEAQQVADNHPVDHQHEGSDNLETAAEEQEVRSREQDGEDGDVVFYLRLAGRPAGHHGNHKDAGVGGGQQVAFALHRGHRGHHSAVGQGGVGRHRLRVSVRAGPQQKHRQEKHEIGGEGEEHAEEAADANQRGVLVDGAVLPDGVQLSQRMSHAHHIAVVPADFAVEHEDEVVHLGRLGGQSEWRESLVILDVQPRLLVRQQDEEFLRHFQVHVGLVDDQDMQHGVAVGVLPVGVGVPRKQQPHALLLATAGGEAQGVQVLVIQVADSLVLLILAAEEGAKAALVNVGPVIQQELHHHRVLVGDGDVQHSLAVVHVQQVDVVDHLGIKLDDPPGYIHVNRRGIQEAQVQAGLAHRAPLLQVPADVPVAVVNLRVGAAAAATAADASSRGVGIGVDNVQHGVDIVASWGRPPSVPAGRGLRQWRIAVPSSILDQLGHVHFLALAVVIKEQPHLVLDALVQEARLTSASQVNKSVGLERLVVGLLLDRGLDVGLVVAHCRSHRLARGKTSRTGKAVTNSGFRVGGGCGLFNCFICLLRGGGGCKLSPLAGHRSLLPWSEQAQQQTNPGEPERRRGLGRLRQLTARLAGLGGVPRGPVQNASKICEHLLNQNALKPASNSGGRASPWFGALLGAVDPKIGISEKPTGELTMARSRRLSGSTGTEAESRMTLTSRLMLFSSLYGHEFMKKKQCNMELSVTRTRPLPLAPLDRPGPYDDDDLESSASSDGSEILQMVDQLLLAFNLEVQAESAGAAEEASESAEVLGLLSASALATSFRVPTDGADEDSDYDDDEAFWEAADRGESPPVMYFFDSTDSLEEEEDGDYADNEASSSGSSASAASADPRQPQKQPSAFLATGLFRMPQEAVLEAMDYWGPLDRIRWLLWRPEPCPPRPEAQQQPQPQQLLDKSKRACSFLLKGRCRKEDCEFAHDLSRVTCKFWAAGQCFKELGFVRSFIKSTRGTCIVQRRLGRLQKLRDTIGGPEPDSSSSRRSRQEAVAAEPATVTSLKSLKLHSRWSSWREMSTTSSLLPPVPMPGGRRWYSSSRQRVACSKSCRASPRRRLRWPELPAPASPPSAASSASLTSSAARSSARAASTSATERRDSSATWRQSSAASSGSAGAASAIWRAAQRSCQTVASALAVATSSGPWRRVSSRRAGRRRTGRAAAPRSRRVSAGGAAGVFFAARRSAEIVGRHCTEAAEAAAAADQAGHGRFGHRGQWVQADAQGGRVAALRVRSIRVFKDFFVLAVRLVQIFAKGVFSAGQRGGQHDGAMQEALEPRRRLLNRRTVREGADEVTRRVCGAGCSAQTGWQLGLGATAERRQVVGRRGAAPVRQIWALQLLAQARQAQQHRSLPLELQQPVLQVQPQLFRQLLGLQREAAGAKSLAGRLEEALLRFWGEMFSFLTTQLLCYLELCLSRAVPQLHRQFEAVAPGWRLVAPIQAPRHGRQAAGGLDQATRPLLELPEAQAAAPGQLMQPSLLVEPLQPVQRQRLRVVGQLSSAAGATGRPPRALPQQVELLAHRGHQLAAWGAVGLVQRFGELAPEPGAEALVRALLFHQLVQRQGELGGAGVGGVRDLWVVFKIIGKLRDTIGGPEPDSSSSRRSRQEAVAAEPATVTSLKSLKLHSRWSSWREMSTTSSLLPPVPMPGGRRWYSSSRQRVACSKSCRASPRRRLRWPELPAPASPPSAASSASLTSSAARSSARAASTSATERRDSSATWRQSSAASSGSAGAASAIWRAAQRSCQTVASALAVATSSGPWRRVSSRRAGRRRTGRAAAPRSRRVSAGGAAGVFFAARRSAEIKPPKPLPPPTRPGMGGSGTGVSGYRRMRRAGESQLCVSAASGSSKISSSSPSDSSRSSLKASSAPASGGQHDGAMQEALEPRRRLLNRRTVREGADEVTRRVCGAGCSAQTGWQLGLGATAERRQVVGRRGAAPVRQIWALQLLAQARQAQQHRSLPLELQQPVLQVCSHSSSVSCLAFSGRPPARNLSLAVWRRRSCATQLLCYLELCLSRAVPQLHRQFEAVAPGWRLVAPIQAPRHGRQAAGGLDQATRPLLELPEAQAAAPGQLMQPSLLVEPLQPVQRQRLRVVGQLSSAAGATGRPPRALPQQVELLAHRGHQLAAWGAVGLVQRFGELAPEPGAEALVRALLFHQLVQRQGRPACPPPRSAAPADLASPQPRSAAASAPGSAPNLRASAPTARAQIERAVSSAGWRRSGGSAASRGCRRRSPHGGHRCGCWMKLKRLDRAAPARPGSDSSGSSAASRRMVSMVTADSSSSKPFQAPQRPPISAASSTKSVRAAGREGQTSRPNTGDQLAQAAAAASAEAPSAASSQACGSGAVEQLHQGHDAGEDPAEVLGLLRFLGQPHVRHGPVEGDQRAHLQQRPQEAATSQQPHLRLYGRGVQKTQTTEQLIQRPDGGLQHAQVARPHLRRATRLFLNLDLLRDQDLDGVVSRGLGQLQPGVRPLPELVDLHQVGEPQQPQRQAAVLTCPKRGSAAATSSGRQSVTSMEANLHCSSLSGRIGCSRNARNRNSNSGCTTSERCWPSRLADAATRRRMGRTLSYRSRITACGDRGVEMYMRVYEIGSGSPDAAHLRPRGQTEVAVHLGGELPQQHPVQPDGHLRLRHAGGNPGGLLLRLLGRQSQQADEAGEGGVADAGLLGAQARQQAGQQAVEARQQVALILRVQPELRRSVRRALMRQRQQEAGQAPAGGSAAGAEVQNDGDSVADRPPRPAIDCISGFTAARPVVQAAQIRPAVRGSRRSGRDGRDGGVLRVVEDDDAAAGRTEAGHAALHGHQRQAGEAEATFAALRHAGAVPGLQSHLVLSVEQQAAEVEADDLIPHRPGLVVQHPAAELLLTWPGAAAAAQGGFQIGQSCGHRRAGGVHHLWRAGRRKGGGRCGHRRHRISLRDTAAPEEWEVIATPAVSGMPGVPCSLFRGFLAGLMQHAARSADRTEKSASAHLSFDLHIGILDPELAALQPQVGFIAVGPPEAALAGRPGRQQRRVGGGGDGGGSDDNPGVQLQLAEHRARCGRSLRRVESYGRRPGHPAADRASYSVAAAAAAVAGVSNQADPHAEHLACGGSPADIGEALAERAQHEAAAAGASVDATAATAASKRTAQAEARAGEAAAAVHADEDSKTHRNRTGASSCCCCCCCRSKAGSQSSVSGSHSDSMLQPVADSVHSVSVSSSGSGQLGQSRPTSLTSRAAGSSSTAGPPAGPGGDWVVHVKLQDVHSWDFTSGPRSFLPAQGALCRRAASSALPMAPESSSMGSSLPDGLHGRARGRHLGGILTLGQVFLGGRSGDTGLGVAAVVGLGGVQQLLRALSQTRADSVPGGFPALSTSACCCSFRGFP</sequence>
<feature type="signal peptide" evidence="3">
    <location>
        <begin position="1"/>
        <end position="17"/>
    </location>
</feature>
<keyword evidence="3" id="KW-0732">Signal</keyword>
<feature type="compositionally biased region" description="Low complexity" evidence="2">
    <location>
        <begin position="1737"/>
        <end position="1761"/>
    </location>
</feature>
<keyword evidence="5" id="KW-1185">Reference proteome</keyword>
<feature type="compositionally biased region" description="Low complexity" evidence="2">
    <location>
        <begin position="2381"/>
        <end position="2390"/>
    </location>
</feature>
<feature type="compositionally biased region" description="Low complexity" evidence="2">
    <location>
        <begin position="3829"/>
        <end position="3840"/>
    </location>
</feature>
<feature type="chain" id="PRO_5009320078" evidence="3">
    <location>
        <begin position="18"/>
        <end position="4020"/>
    </location>
</feature>
<keyword evidence="1" id="KW-0863">Zinc-finger</keyword>
<feature type="region of interest" description="Disordered" evidence="2">
    <location>
        <begin position="1366"/>
        <end position="1390"/>
    </location>
</feature>
<evidence type="ECO:0000256" key="3">
    <source>
        <dbReference type="SAM" id="SignalP"/>
    </source>
</evidence>
<feature type="compositionally biased region" description="Gly residues" evidence="2">
    <location>
        <begin position="3672"/>
        <end position="3681"/>
    </location>
</feature>
<feature type="region of interest" description="Disordered" evidence="2">
    <location>
        <begin position="767"/>
        <end position="792"/>
    </location>
</feature>
<feature type="region of interest" description="Disordered" evidence="2">
    <location>
        <begin position="2420"/>
        <end position="2449"/>
    </location>
</feature>
<evidence type="ECO:0000313" key="5">
    <source>
        <dbReference type="Proteomes" id="UP000095280"/>
    </source>
</evidence>
<evidence type="ECO:0000259" key="4">
    <source>
        <dbReference type="PROSITE" id="PS50103"/>
    </source>
</evidence>
<evidence type="ECO:0000256" key="2">
    <source>
        <dbReference type="SAM" id="MobiDB-lite"/>
    </source>
</evidence>
<feature type="compositionally biased region" description="Low complexity" evidence="2">
    <location>
        <begin position="2350"/>
        <end position="2374"/>
    </location>
</feature>
<feature type="compositionally biased region" description="Basic residues" evidence="2">
    <location>
        <begin position="2428"/>
        <end position="2439"/>
    </location>
</feature>
<feature type="region of interest" description="Disordered" evidence="2">
    <location>
        <begin position="1811"/>
        <end position="1834"/>
    </location>
</feature>
<feature type="compositionally biased region" description="Low complexity" evidence="2">
    <location>
        <begin position="2440"/>
        <end position="2449"/>
    </location>
</feature>
<feature type="compositionally biased region" description="Basic and acidic residues" evidence="2">
    <location>
        <begin position="777"/>
        <end position="786"/>
    </location>
</feature>
<feature type="region of interest" description="Disordered" evidence="2">
    <location>
        <begin position="1638"/>
        <end position="1664"/>
    </location>
</feature>
<feature type="region of interest" description="Disordered" evidence="2">
    <location>
        <begin position="3796"/>
        <end position="3815"/>
    </location>
</feature>
<feature type="region of interest" description="Disordered" evidence="2">
    <location>
        <begin position="3829"/>
        <end position="3890"/>
    </location>
</feature>
<organism evidence="5 6">
    <name type="scientific">Macrostomum lignano</name>
    <dbReference type="NCBI Taxonomy" id="282301"/>
    <lineage>
        <taxon>Eukaryota</taxon>
        <taxon>Metazoa</taxon>
        <taxon>Spiralia</taxon>
        <taxon>Lophotrochozoa</taxon>
        <taxon>Platyhelminthes</taxon>
        <taxon>Rhabditophora</taxon>
        <taxon>Macrostomorpha</taxon>
        <taxon>Macrostomida</taxon>
        <taxon>Macrostomidae</taxon>
        <taxon>Macrostomum</taxon>
    </lineage>
</organism>
<feature type="region of interest" description="Disordered" evidence="2">
    <location>
        <begin position="1722"/>
        <end position="1777"/>
    </location>
</feature>
<feature type="compositionally biased region" description="Basic residues" evidence="2">
    <location>
        <begin position="2890"/>
        <end position="2900"/>
    </location>
</feature>
<proteinExistence type="predicted"/>
<feature type="compositionally biased region" description="Low complexity" evidence="2">
    <location>
        <begin position="2916"/>
        <end position="2932"/>
    </location>
</feature>
<feature type="region of interest" description="Disordered" evidence="2">
    <location>
        <begin position="3659"/>
        <end position="3687"/>
    </location>
</feature>
<feature type="compositionally biased region" description="Basic residues" evidence="2">
    <location>
        <begin position="1815"/>
        <end position="1826"/>
    </location>
</feature>
<feature type="compositionally biased region" description="Low complexity" evidence="2">
    <location>
        <begin position="3370"/>
        <end position="3384"/>
    </location>
</feature>
<feature type="region of interest" description="Disordered" evidence="2">
    <location>
        <begin position="3420"/>
        <end position="3441"/>
    </location>
</feature>
<dbReference type="InterPro" id="IPR000571">
    <property type="entry name" value="Znf_CCCH"/>
</dbReference>
<feature type="region of interest" description="Disordered" evidence="2">
    <location>
        <begin position="2255"/>
        <end position="2277"/>
    </location>
</feature>
<evidence type="ECO:0000313" key="6">
    <source>
        <dbReference type="WBParaSite" id="maker-uti_cns_0005434-snap-gene-0.8-mRNA-1"/>
    </source>
</evidence>
<feature type="compositionally biased region" description="Polar residues" evidence="2">
    <location>
        <begin position="2971"/>
        <end position="2981"/>
    </location>
</feature>
<feature type="region of interest" description="Disordered" evidence="2">
    <location>
        <begin position="3365"/>
        <end position="3401"/>
    </location>
</feature>
<reference evidence="6" key="1">
    <citation type="submission" date="2016-11" db="UniProtKB">
        <authorList>
            <consortium name="WormBaseParasite"/>
        </authorList>
    </citation>
    <scope>IDENTIFICATION</scope>
</reference>
<evidence type="ECO:0000256" key="1">
    <source>
        <dbReference type="PROSITE-ProRule" id="PRU00723"/>
    </source>
</evidence>
<feature type="zinc finger region" description="C3H1-type" evidence="1">
    <location>
        <begin position="1570"/>
        <end position="1596"/>
    </location>
</feature>
<protein>
    <submittedName>
        <fullName evidence="6">C3H1-type domain-containing protein</fullName>
    </submittedName>
</protein>
<feature type="region of interest" description="Disordered" evidence="2">
    <location>
        <begin position="3034"/>
        <end position="3060"/>
    </location>
</feature>
<feature type="compositionally biased region" description="Acidic residues" evidence="2">
    <location>
        <begin position="1479"/>
        <end position="1490"/>
    </location>
</feature>
<feature type="compositionally biased region" description="Low complexity" evidence="2">
    <location>
        <begin position="1493"/>
        <end position="1505"/>
    </location>
</feature>
<feature type="region of interest" description="Disordered" evidence="2">
    <location>
        <begin position="2825"/>
        <end position="2992"/>
    </location>
</feature>
<feature type="region of interest" description="Disordered" evidence="2">
    <location>
        <begin position="677"/>
        <end position="705"/>
    </location>
</feature>
<feature type="region of interest" description="Disordered" evidence="2">
    <location>
        <begin position="2464"/>
        <end position="2559"/>
    </location>
</feature>
<feature type="compositionally biased region" description="Low complexity" evidence="2">
    <location>
        <begin position="2505"/>
        <end position="2534"/>
    </location>
</feature>
<feature type="compositionally biased region" description="Low complexity" evidence="2">
    <location>
        <begin position="2872"/>
        <end position="2889"/>
    </location>
</feature>
<keyword evidence="1" id="KW-0479">Metal-binding</keyword>
<dbReference type="GO" id="GO:0008270">
    <property type="term" value="F:zinc ion binding"/>
    <property type="evidence" value="ECO:0007669"/>
    <property type="project" value="UniProtKB-KW"/>
</dbReference>
<feature type="compositionally biased region" description="Polar residues" evidence="2">
    <location>
        <begin position="3050"/>
        <end position="3060"/>
    </location>
</feature>
<dbReference type="WBParaSite" id="maker-uti_cns_0005434-snap-gene-0.8-mRNA-1">
    <property type="protein sequence ID" value="maker-uti_cns_0005434-snap-gene-0.8-mRNA-1"/>
    <property type="gene ID" value="maker-uti_cns_0005434-snap-gene-0.8"/>
</dbReference>
<feature type="compositionally biased region" description="Low complexity" evidence="2">
    <location>
        <begin position="3848"/>
        <end position="3883"/>
    </location>
</feature>
<dbReference type="Proteomes" id="UP000095280">
    <property type="component" value="Unplaced"/>
</dbReference>
<keyword evidence="1" id="KW-0862">Zinc</keyword>
<feature type="region of interest" description="Disordered" evidence="2">
    <location>
        <begin position="2337"/>
        <end position="2390"/>
    </location>
</feature>
<accession>A0A1I8HC94</accession>
<feature type="domain" description="C3H1-type" evidence="4">
    <location>
        <begin position="1570"/>
        <end position="1596"/>
    </location>
</feature>
<feature type="compositionally biased region" description="Low complexity" evidence="2">
    <location>
        <begin position="2835"/>
        <end position="2857"/>
    </location>
</feature>
<feature type="region of interest" description="Disordered" evidence="2">
    <location>
        <begin position="1479"/>
        <end position="1513"/>
    </location>
</feature>
<dbReference type="PROSITE" id="PS50103">
    <property type="entry name" value="ZF_C3H1"/>
    <property type="match status" value="1"/>
</dbReference>
<name>A0A1I8HC94_9PLAT</name>
<feature type="compositionally biased region" description="Low complexity" evidence="2">
    <location>
        <begin position="1768"/>
        <end position="1777"/>
    </location>
</feature>